<dbReference type="EMBL" id="WRXN01000008">
    <property type="protein sequence ID" value="MVT10371.1"/>
    <property type="molecule type" value="Genomic_DNA"/>
</dbReference>
<dbReference type="GO" id="GO:0000166">
    <property type="term" value="F:nucleotide binding"/>
    <property type="evidence" value="ECO:0007669"/>
    <property type="project" value="InterPro"/>
</dbReference>
<dbReference type="SUPFAM" id="SSF55347">
    <property type="entry name" value="Glyceraldehyde-3-phosphate dehydrogenase-like, C-terminal domain"/>
    <property type="match status" value="1"/>
</dbReference>
<dbReference type="Pfam" id="PF19051">
    <property type="entry name" value="GFO_IDH_MocA_C2"/>
    <property type="match status" value="1"/>
</dbReference>
<dbReference type="InterPro" id="IPR006311">
    <property type="entry name" value="TAT_signal"/>
</dbReference>
<keyword evidence="4" id="KW-1185">Reference proteome</keyword>
<dbReference type="AlphaFoldDB" id="A0A7K1U7Q0"/>
<evidence type="ECO:0000259" key="2">
    <source>
        <dbReference type="Pfam" id="PF19051"/>
    </source>
</evidence>
<evidence type="ECO:0000259" key="1">
    <source>
        <dbReference type="Pfam" id="PF01408"/>
    </source>
</evidence>
<sequence length="432" mass="47404">MNNSRRHFIRSASTLVAGAGLVTSLPASLRAIAPSDKINVAAIGINGMGWADLNAILKNPVAQCVALCDVDKNVLDKKAAELAEKGQKVKTYADYRKLLENKDIDAVIIGTPDHWHCLQMTDAVSAGKDVYVEKPIGNSIAEINAMVAAQERTGRVVQVGQWQRSQQHFKDAISFVHSGKLGQVRLVKAWAYMGWMKSIPKQPDGNPPAGVDYKAWLGPAETRPFNPNRFHFNFRWYWDYAGGLMTDWGVHLLDYALLGMKAQHPTTIMAAGGKFAYPDDAAETPDTLTTVYQFEGFNLQWEHAIGIDGGPYGRDHGIAFIGNNGTLVLNRGGWEVIPEKGKMEAVPLQKSVDKGLDLHAVNFLDVIKSRKLADLNTPVQAGAHVARVAQLGNIAYKTGKKLNWNGVKEQFDDGEANNYLAAAYHNGYKLPK</sequence>
<dbReference type="Gene3D" id="3.40.50.720">
    <property type="entry name" value="NAD(P)-binding Rossmann-like Domain"/>
    <property type="match status" value="1"/>
</dbReference>
<gene>
    <name evidence="3" type="ORF">GO493_19020</name>
</gene>
<comment type="caution">
    <text evidence="3">The sequence shown here is derived from an EMBL/GenBank/DDBJ whole genome shotgun (WGS) entry which is preliminary data.</text>
</comment>
<dbReference type="InterPro" id="IPR043906">
    <property type="entry name" value="Gfo/Idh/MocA_OxRdtase_bact_C"/>
</dbReference>
<dbReference type="InterPro" id="IPR000683">
    <property type="entry name" value="Gfo/Idh/MocA-like_OxRdtase_N"/>
</dbReference>
<reference evidence="3 4" key="1">
    <citation type="submission" date="2019-12" db="EMBL/GenBank/DDBJ databases">
        <title>Chitinophaga sp. strain ysch24 (GDMCC 1.1355), whole genome shotgun sequence.</title>
        <authorList>
            <person name="Zhang X."/>
        </authorList>
    </citation>
    <scope>NUCLEOTIDE SEQUENCE [LARGE SCALE GENOMIC DNA]</scope>
    <source>
        <strain evidence="4">ysch24</strain>
    </source>
</reference>
<dbReference type="InterPro" id="IPR036291">
    <property type="entry name" value="NAD(P)-bd_dom_sf"/>
</dbReference>
<dbReference type="Proteomes" id="UP000461730">
    <property type="component" value="Unassembled WGS sequence"/>
</dbReference>
<evidence type="ECO:0000313" key="3">
    <source>
        <dbReference type="EMBL" id="MVT10371.1"/>
    </source>
</evidence>
<dbReference type="InterPro" id="IPR050463">
    <property type="entry name" value="Gfo/Idh/MocA_oxidrdct_glycsds"/>
</dbReference>
<feature type="domain" description="Gfo/Idh/MocA-like oxidoreductase N-terminal" evidence="1">
    <location>
        <begin position="38"/>
        <end position="160"/>
    </location>
</feature>
<feature type="domain" description="Gfo/Idh/MocA-like oxidoreductase bacterial type C-terminal" evidence="2">
    <location>
        <begin position="206"/>
        <end position="423"/>
    </location>
</feature>
<organism evidence="3 4">
    <name type="scientific">Chitinophaga tropicalis</name>
    <dbReference type="NCBI Taxonomy" id="2683588"/>
    <lineage>
        <taxon>Bacteria</taxon>
        <taxon>Pseudomonadati</taxon>
        <taxon>Bacteroidota</taxon>
        <taxon>Chitinophagia</taxon>
        <taxon>Chitinophagales</taxon>
        <taxon>Chitinophagaceae</taxon>
        <taxon>Chitinophaga</taxon>
    </lineage>
</organism>
<protein>
    <submittedName>
        <fullName evidence="3">Gfo/Idh/MocA family oxidoreductase</fullName>
    </submittedName>
</protein>
<proteinExistence type="predicted"/>
<dbReference type="PANTHER" id="PTHR43818">
    <property type="entry name" value="BCDNA.GH03377"/>
    <property type="match status" value="1"/>
</dbReference>
<dbReference type="SUPFAM" id="SSF51735">
    <property type="entry name" value="NAD(P)-binding Rossmann-fold domains"/>
    <property type="match status" value="1"/>
</dbReference>
<dbReference type="Gene3D" id="3.30.360.10">
    <property type="entry name" value="Dihydrodipicolinate Reductase, domain 2"/>
    <property type="match status" value="1"/>
</dbReference>
<dbReference type="PANTHER" id="PTHR43818:SF5">
    <property type="entry name" value="OXIDOREDUCTASE FAMILY PROTEIN"/>
    <property type="match status" value="1"/>
</dbReference>
<dbReference type="PROSITE" id="PS51318">
    <property type="entry name" value="TAT"/>
    <property type="match status" value="1"/>
</dbReference>
<dbReference type="RefSeq" id="WP_157307814.1">
    <property type="nucleotide sequence ID" value="NZ_WRXN01000008.1"/>
</dbReference>
<name>A0A7K1U7Q0_9BACT</name>
<dbReference type="Pfam" id="PF01408">
    <property type="entry name" value="GFO_IDH_MocA"/>
    <property type="match status" value="1"/>
</dbReference>
<evidence type="ECO:0000313" key="4">
    <source>
        <dbReference type="Proteomes" id="UP000461730"/>
    </source>
</evidence>
<accession>A0A7K1U7Q0</accession>